<gene>
    <name evidence="4" type="ORF">GR170_24495</name>
</gene>
<dbReference type="PANTHER" id="PTHR33375">
    <property type="entry name" value="CHROMOSOME-PARTITIONING PROTEIN PARB-RELATED"/>
    <property type="match status" value="1"/>
</dbReference>
<dbReference type="RefSeq" id="WP_160897108.1">
    <property type="nucleotide sequence ID" value="NZ_WUMU01000040.1"/>
</dbReference>
<name>A0A6L7GCN8_9RHOB</name>
<reference evidence="4 5" key="1">
    <citation type="submission" date="2019-12" db="EMBL/GenBank/DDBJ databases">
        <authorList>
            <person name="Li M."/>
        </authorList>
    </citation>
    <scope>NUCLEOTIDE SEQUENCE [LARGE SCALE GENOMIC DNA]</scope>
    <source>
        <strain evidence="4 5">GBMRC 2024</strain>
    </source>
</reference>
<evidence type="ECO:0000259" key="3">
    <source>
        <dbReference type="SMART" id="SM00470"/>
    </source>
</evidence>
<dbReference type="CDD" id="cd16406">
    <property type="entry name" value="ParB_N_like"/>
    <property type="match status" value="1"/>
</dbReference>
<organism evidence="4 5">
    <name type="scientific">Pseudooceanicola albus</name>
    <dbReference type="NCBI Taxonomy" id="2692189"/>
    <lineage>
        <taxon>Bacteria</taxon>
        <taxon>Pseudomonadati</taxon>
        <taxon>Pseudomonadota</taxon>
        <taxon>Alphaproteobacteria</taxon>
        <taxon>Rhodobacterales</taxon>
        <taxon>Paracoccaceae</taxon>
        <taxon>Pseudooceanicola</taxon>
    </lineage>
</organism>
<dbReference type="InterPro" id="IPR041468">
    <property type="entry name" value="HTH_ParB/Spo0J"/>
</dbReference>
<accession>A0A6L7GCN8</accession>
<evidence type="ECO:0000256" key="1">
    <source>
        <dbReference type="ARBA" id="ARBA00006295"/>
    </source>
</evidence>
<dbReference type="PANTHER" id="PTHR33375:SF7">
    <property type="entry name" value="CHROMOSOME 2-PARTITIONING PROTEIN PARB-RELATED"/>
    <property type="match status" value="1"/>
</dbReference>
<dbReference type="Pfam" id="PF17762">
    <property type="entry name" value="HTH_ParB"/>
    <property type="match status" value="1"/>
</dbReference>
<protein>
    <submittedName>
        <fullName evidence="4">ParB/RepB/Spo0J family partition protein</fullName>
    </submittedName>
</protein>
<dbReference type="InterPro" id="IPR003115">
    <property type="entry name" value="ParB_N"/>
</dbReference>
<dbReference type="InterPro" id="IPR004437">
    <property type="entry name" value="ParB/RepB/Spo0J"/>
</dbReference>
<dbReference type="GO" id="GO:0007059">
    <property type="term" value="P:chromosome segregation"/>
    <property type="evidence" value="ECO:0007669"/>
    <property type="project" value="TreeGrafter"/>
</dbReference>
<feature type="domain" description="ParB-like N-terminal" evidence="3">
    <location>
        <begin position="17"/>
        <end position="111"/>
    </location>
</feature>
<dbReference type="InterPro" id="IPR036086">
    <property type="entry name" value="ParB/Sulfiredoxin_sf"/>
</dbReference>
<evidence type="ECO:0000256" key="2">
    <source>
        <dbReference type="SAM" id="MobiDB-lite"/>
    </source>
</evidence>
<evidence type="ECO:0000313" key="5">
    <source>
        <dbReference type="Proteomes" id="UP000477911"/>
    </source>
</evidence>
<dbReference type="Pfam" id="PF02195">
    <property type="entry name" value="ParB_N"/>
    <property type="match status" value="1"/>
</dbReference>
<comment type="caution">
    <text evidence="4">The sequence shown here is derived from an EMBL/GenBank/DDBJ whole genome shotgun (WGS) entry which is preliminary data.</text>
</comment>
<dbReference type="GO" id="GO:0003677">
    <property type="term" value="F:DNA binding"/>
    <property type="evidence" value="ECO:0007669"/>
    <property type="project" value="InterPro"/>
</dbReference>
<dbReference type="EMBL" id="WUMU01000040">
    <property type="protein sequence ID" value="MXN20990.1"/>
    <property type="molecule type" value="Genomic_DNA"/>
</dbReference>
<dbReference type="NCBIfam" id="TIGR00180">
    <property type="entry name" value="parB_part"/>
    <property type="match status" value="1"/>
</dbReference>
<dbReference type="Proteomes" id="UP000477911">
    <property type="component" value="Unassembled WGS sequence"/>
</dbReference>
<dbReference type="GO" id="GO:0005694">
    <property type="term" value="C:chromosome"/>
    <property type="evidence" value="ECO:0007669"/>
    <property type="project" value="TreeGrafter"/>
</dbReference>
<dbReference type="Gene3D" id="1.10.10.2830">
    <property type="match status" value="1"/>
</dbReference>
<dbReference type="AlphaFoldDB" id="A0A6L7GCN8"/>
<dbReference type="Gene3D" id="3.90.1530.30">
    <property type="match status" value="1"/>
</dbReference>
<comment type="similarity">
    <text evidence="1">Belongs to the ParB family.</text>
</comment>
<sequence length="236" mass="25254">MNARAPFPALDLSEATEVFPLDALYLSDINPRQEADEDGIAALAQSLIACGLIQNLSGLRDAEGKIAIVAGGRRLRALQIAVAERPDLAQVPVKIAPDEQTAVAWAAAENVARRDMEPAQEISAYDRMHKTGSTLSQIAAAFGVSEQRVRQRLKLANLPTSVLAALAGKKLSLAQAAAFTVGEDPALIEEVLDFAIRQSWSATPENIKARLHPKAGPPRTAARSMSPPRPTRRRAA</sequence>
<proteinExistence type="inferred from homology"/>
<evidence type="ECO:0000313" key="4">
    <source>
        <dbReference type="EMBL" id="MXN20990.1"/>
    </source>
</evidence>
<dbReference type="SMART" id="SM00470">
    <property type="entry name" value="ParB"/>
    <property type="match status" value="1"/>
</dbReference>
<feature type="region of interest" description="Disordered" evidence="2">
    <location>
        <begin position="205"/>
        <end position="236"/>
    </location>
</feature>
<dbReference type="SUPFAM" id="SSF110849">
    <property type="entry name" value="ParB/Sulfiredoxin"/>
    <property type="match status" value="1"/>
</dbReference>
<keyword evidence="5" id="KW-1185">Reference proteome</keyword>
<dbReference type="SUPFAM" id="SSF109709">
    <property type="entry name" value="KorB DNA-binding domain-like"/>
    <property type="match status" value="1"/>
</dbReference>
<dbReference type="InterPro" id="IPR050336">
    <property type="entry name" value="Chromosome_partition/occlusion"/>
</dbReference>